<dbReference type="Pfam" id="PF06245">
    <property type="entry name" value="DUF1015"/>
    <property type="match status" value="1"/>
</dbReference>
<organism evidence="1">
    <name type="scientific">freshwater metagenome</name>
    <dbReference type="NCBI Taxonomy" id="449393"/>
    <lineage>
        <taxon>unclassified sequences</taxon>
        <taxon>metagenomes</taxon>
        <taxon>ecological metagenomes</taxon>
    </lineage>
</organism>
<dbReference type="PANTHER" id="PTHR36454:SF1">
    <property type="entry name" value="DUF1015 DOMAIN-CONTAINING PROTEIN"/>
    <property type="match status" value="1"/>
</dbReference>
<gene>
    <name evidence="1" type="ORF">UFOPK1495_01165</name>
</gene>
<dbReference type="AlphaFoldDB" id="A0A6J6CWZ9"/>
<evidence type="ECO:0000313" key="1">
    <source>
        <dbReference type="EMBL" id="CAB4555646.1"/>
    </source>
</evidence>
<proteinExistence type="predicted"/>
<dbReference type="EMBL" id="CAEZSU010000122">
    <property type="protein sequence ID" value="CAB4555646.1"/>
    <property type="molecule type" value="Genomic_DNA"/>
</dbReference>
<accession>A0A6J6CWZ9</accession>
<dbReference type="InterPro" id="IPR008323">
    <property type="entry name" value="UCP033563"/>
</dbReference>
<name>A0A6J6CWZ9_9ZZZZ</name>
<reference evidence="1" key="1">
    <citation type="submission" date="2020-05" db="EMBL/GenBank/DDBJ databases">
        <authorList>
            <person name="Chiriac C."/>
            <person name="Salcher M."/>
            <person name="Ghai R."/>
            <person name="Kavagutti S V."/>
        </authorList>
    </citation>
    <scope>NUCLEOTIDE SEQUENCE</scope>
</reference>
<sequence length="394" mass="42945">MPRFEPFIGIRYDTAMLDAALVTAPPYDVISPSDRAALVASAPTNVVRIDLPIEGNDPYGDAAQQFTQWRSEGVLVDDSQPSFTVYRMDAPDENGVIRHTTGVIGAMELTRPGEGDILPHEFTTPKAKSDRLDLLRSTRSNLSAVWGLSPAQGLTALLESTEAPLCRFEADGVTHSVWRITDTARIDAIRSAIGSAPIVIADGHHRYETSLAYRDERRESDGNGGQADAVMTFVVELVEDELDVGPIHRLLSDLPEGFDLRGAFDPFFEIEAFTFTDAPTVRRIQELGGLVLVLPGDAWLLRPRPETISATRDLDSSRLDLALASLPDHGLVYQHGVEHIRSAVDSGAAQAGVLLRPVTIDQIIEIAEGGEKMPPKSTFFAPKPRTGVVFRSID</sequence>
<protein>
    <submittedName>
        <fullName evidence="1">Unannotated protein</fullName>
    </submittedName>
</protein>
<dbReference type="PANTHER" id="PTHR36454">
    <property type="entry name" value="LMO2823 PROTEIN"/>
    <property type="match status" value="1"/>
</dbReference>